<evidence type="ECO:0000313" key="3">
    <source>
        <dbReference type="Proteomes" id="UP000199699"/>
    </source>
</evidence>
<dbReference type="CDD" id="cd04301">
    <property type="entry name" value="NAT_SF"/>
    <property type="match status" value="1"/>
</dbReference>
<dbReference type="EMBL" id="FMHT01000003">
    <property type="protein sequence ID" value="SCL33670.1"/>
    <property type="molecule type" value="Genomic_DNA"/>
</dbReference>
<feature type="domain" description="N-acetyltransferase" evidence="1">
    <location>
        <begin position="121"/>
        <end position="247"/>
    </location>
</feature>
<keyword evidence="3" id="KW-1185">Reference proteome</keyword>
<dbReference type="InterPro" id="IPR013653">
    <property type="entry name" value="GCN5-like_dom"/>
</dbReference>
<dbReference type="OrthoDB" id="3700890at2"/>
<accession>A0A1C6SVW6</accession>
<evidence type="ECO:0000259" key="1">
    <source>
        <dbReference type="PROSITE" id="PS51186"/>
    </source>
</evidence>
<dbReference type="STRING" id="145857.GA0070616_4771"/>
<reference evidence="2 3" key="1">
    <citation type="submission" date="2016-06" db="EMBL/GenBank/DDBJ databases">
        <authorList>
            <person name="Kjaerup R.B."/>
            <person name="Dalgaard T.S."/>
            <person name="Juul-Madsen H.R."/>
        </authorList>
    </citation>
    <scope>NUCLEOTIDE SEQUENCE [LARGE SCALE GENOMIC DNA]</scope>
    <source>
        <strain evidence="2 3">DSM 43818</strain>
    </source>
</reference>
<dbReference type="InterPro" id="IPR000182">
    <property type="entry name" value="GNAT_dom"/>
</dbReference>
<protein>
    <submittedName>
        <fullName evidence="2">FR47-like protein</fullName>
    </submittedName>
</protein>
<dbReference type="SUPFAM" id="SSF55729">
    <property type="entry name" value="Acyl-CoA N-acyltransferases (Nat)"/>
    <property type="match status" value="1"/>
</dbReference>
<dbReference type="RefSeq" id="WP_091087316.1">
    <property type="nucleotide sequence ID" value="NZ_FMHT01000003.1"/>
</dbReference>
<gene>
    <name evidence="2" type="ORF">GA0070616_4771</name>
</gene>
<dbReference type="GO" id="GO:0016747">
    <property type="term" value="F:acyltransferase activity, transferring groups other than amino-acyl groups"/>
    <property type="evidence" value="ECO:0007669"/>
    <property type="project" value="InterPro"/>
</dbReference>
<dbReference type="PROSITE" id="PS51186">
    <property type="entry name" value="GNAT"/>
    <property type="match status" value="1"/>
</dbReference>
<dbReference type="AlphaFoldDB" id="A0A1C6SVW6"/>
<sequence>MIIADEALDGRDTILAATGHHPFSRHALRPGGRVRGWRRDATVTWLPLGEPDPPAGALGAPGPALGAVVGLAADRLLRPGQRLHLPRLDAATLAQRPSVAAHADWDFLWTTTPPPRQPDEERVVRLGEADLPALSALIEQAFPTTTSRPGDPRVVGWYGVREGDRLVACGADRSRGDVGFLAGLTVAPDRRGRGLGATLTAAMTRAVAPAHGLVALGVYTVNVAAIRLYQRLGYTHRLALSSVRLPD</sequence>
<dbReference type="Proteomes" id="UP000199699">
    <property type="component" value="Unassembled WGS sequence"/>
</dbReference>
<organism evidence="2 3">
    <name type="scientific">Micromonospora nigra</name>
    <dbReference type="NCBI Taxonomy" id="145857"/>
    <lineage>
        <taxon>Bacteria</taxon>
        <taxon>Bacillati</taxon>
        <taxon>Actinomycetota</taxon>
        <taxon>Actinomycetes</taxon>
        <taxon>Micromonosporales</taxon>
        <taxon>Micromonosporaceae</taxon>
        <taxon>Micromonospora</taxon>
    </lineage>
</organism>
<dbReference type="InterPro" id="IPR016181">
    <property type="entry name" value="Acyl_CoA_acyltransferase"/>
</dbReference>
<proteinExistence type="predicted"/>
<evidence type="ECO:0000313" key="2">
    <source>
        <dbReference type="EMBL" id="SCL33670.1"/>
    </source>
</evidence>
<dbReference type="Pfam" id="PF08445">
    <property type="entry name" value="FR47"/>
    <property type="match status" value="1"/>
</dbReference>
<dbReference type="Gene3D" id="3.40.630.30">
    <property type="match status" value="1"/>
</dbReference>
<name>A0A1C6SVW6_9ACTN</name>